<accession>A0A3B0ZI45</accession>
<proteinExistence type="predicted"/>
<reference evidence="1" key="1">
    <citation type="submission" date="2018-06" db="EMBL/GenBank/DDBJ databases">
        <authorList>
            <person name="Zhirakovskaya E."/>
        </authorList>
    </citation>
    <scope>NUCLEOTIDE SEQUENCE</scope>
</reference>
<sequence length="50" mass="6008">MLNFKVKDYSAQAPAFLLDFEIELKITGYQKYRLALDEMYRKNNWLCVCL</sequence>
<dbReference type="EMBL" id="UOFO01000135">
    <property type="protein sequence ID" value="VAW87913.1"/>
    <property type="molecule type" value="Genomic_DNA"/>
</dbReference>
<organism evidence="1">
    <name type="scientific">hydrothermal vent metagenome</name>
    <dbReference type="NCBI Taxonomy" id="652676"/>
    <lineage>
        <taxon>unclassified sequences</taxon>
        <taxon>metagenomes</taxon>
        <taxon>ecological metagenomes</taxon>
    </lineage>
</organism>
<name>A0A3B0ZI45_9ZZZZ</name>
<dbReference type="AlphaFoldDB" id="A0A3B0ZI45"/>
<evidence type="ECO:0000313" key="1">
    <source>
        <dbReference type="EMBL" id="VAW87913.1"/>
    </source>
</evidence>
<gene>
    <name evidence="1" type="ORF">MNBD_GAMMA16-643</name>
</gene>
<protein>
    <submittedName>
        <fullName evidence="1">Uncharacterized protein</fullName>
    </submittedName>
</protein>